<proteinExistence type="predicted"/>
<organism evidence="2 3">
    <name type="scientific">Lates japonicus</name>
    <name type="common">Japanese lates</name>
    <dbReference type="NCBI Taxonomy" id="270547"/>
    <lineage>
        <taxon>Eukaryota</taxon>
        <taxon>Metazoa</taxon>
        <taxon>Chordata</taxon>
        <taxon>Craniata</taxon>
        <taxon>Vertebrata</taxon>
        <taxon>Euteleostomi</taxon>
        <taxon>Actinopterygii</taxon>
        <taxon>Neopterygii</taxon>
        <taxon>Teleostei</taxon>
        <taxon>Neoteleostei</taxon>
        <taxon>Acanthomorphata</taxon>
        <taxon>Carangaria</taxon>
        <taxon>Carangaria incertae sedis</taxon>
        <taxon>Centropomidae</taxon>
        <taxon>Lates</taxon>
    </lineage>
</organism>
<dbReference type="AlphaFoldDB" id="A0AAD3MRB8"/>
<comment type="caution">
    <text evidence="2">The sequence shown here is derived from an EMBL/GenBank/DDBJ whole genome shotgun (WGS) entry which is preliminary data.</text>
</comment>
<protein>
    <submittedName>
        <fullName evidence="2">Thioredoxin domain-containing protein 16</fullName>
    </submittedName>
</protein>
<dbReference type="EMBL" id="BRZM01004572">
    <property type="protein sequence ID" value="GLD58130.1"/>
    <property type="molecule type" value="Genomic_DNA"/>
</dbReference>
<evidence type="ECO:0000313" key="3">
    <source>
        <dbReference type="Proteomes" id="UP001279410"/>
    </source>
</evidence>
<sequence length="277" mass="29993">MSLCQGCAILREEVVVTQTLTSGHGERAARGVNESSHCVSERFLTVEFTVGSLGPMTSDRFDPREEALSILSLLLPTAAHGLHWCLRCLMTPPSGPPPSSWQFGSSCSLVMTRAPGPGPRTTLAWRLSGIALLLLVHRSHRLLLASVTQESDIISSEVPHPELAAYKPDRVLGLFKTQTYRRRRGSQAEAEDQALVEGDGSEWYLDALLIPAVCFIGLCFSGRTPAGMSVLGSYLGSMPPFLLWSSHICPLELKSSVPPQHPHSGPSVLREGCRGRG</sequence>
<dbReference type="Proteomes" id="UP001279410">
    <property type="component" value="Unassembled WGS sequence"/>
</dbReference>
<accession>A0AAD3MRB8</accession>
<evidence type="ECO:0000256" key="1">
    <source>
        <dbReference type="SAM" id="MobiDB-lite"/>
    </source>
</evidence>
<name>A0AAD3MRB8_LATJO</name>
<reference evidence="2" key="1">
    <citation type="submission" date="2022-08" db="EMBL/GenBank/DDBJ databases">
        <title>Genome sequencing of akame (Lates japonicus).</title>
        <authorList>
            <person name="Hashiguchi Y."/>
            <person name="Takahashi H."/>
        </authorList>
    </citation>
    <scope>NUCLEOTIDE SEQUENCE</scope>
    <source>
        <strain evidence="2">Kochi</strain>
    </source>
</reference>
<feature type="region of interest" description="Disordered" evidence="1">
    <location>
        <begin position="256"/>
        <end position="277"/>
    </location>
</feature>
<gene>
    <name evidence="2" type="ORF">AKAME5_002880600</name>
</gene>
<evidence type="ECO:0000313" key="2">
    <source>
        <dbReference type="EMBL" id="GLD58130.1"/>
    </source>
</evidence>
<keyword evidence="3" id="KW-1185">Reference proteome</keyword>